<dbReference type="GO" id="GO:0008948">
    <property type="term" value="F:oxaloacetate decarboxylase activity"/>
    <property type="evidence" value="ECO:0007669"/>
    <property type="project" value="UniProtKB-UniRule"/>
</dbReference>
<keyword evidence="10 16" id="KW-1133">Transmembrane helix</keyword>
<evidence type="ECO:0000256" key="8">
    <source>
        <dbReference type="ARBA" id="ARBA00022692"/>
    </source>
</evidence>
<keyword evidence="12 16" id="KW-0406">Ion transport</keyword>
<keyword evidence="8 16" id="KW-0812">Transmembrane</keyword>
<keyword evidence="11 16" id="KW-0915">Sodium</keyword>
<evidence type="ECO:0000256" key="1">
    <source>
        <dbReference type="ARBA" id="ARBA00001959"/>
    </source>
</evidence>
<comment type="function">
    <text evidence="2 16 17">Catalyzes the decarboxylation of oxaloacetate coupled to Na(+) translocation.</text>
</comment>
<protein>
    <recommendedName>
        <fullName evidence="16">Probable oxaloacetate decarboxylase gamma chain</fullName>
        <ecNumber evidence="16">7.2.4.2</ecNumber>
    </recommendedName>
</protein>
<dbReference type="InterPro" id="IPR005899">
    <property type="entry name" value="Na_pump_deCOase"/>
</dbReference>
<keyword evidence="9 16" id="KW-1278">Translocase</keyword>
<evidence type="ECO:0000313" key="19">
    <source>
        <dbReference type="EMBL" id="ACP04832.1"/>
    </source>
</evidence>
<dbReference type="EC" id="7.2.4.2" evidence="16"/>
<comment type="catalytic activity">
    <reaction evidence="15 16 17">
        <text>oxaloacetate + 2 Na(+)(in) + H(+) = pyruvate + 2 Na(+)(out) + CO2</text>
        <dbReference type="Rhea" id="RHEA:57724"/>
        <dbReference type="ChEBI" id="CHEBI:15361"/>
        <dbReference type="ChEBI" id="CHEBI:15378"/>
        <dbReference type="ChEBI" id="CHEBI:16452"/>
        <dbReference type="ChEBI" id="CHEBI:16526"/>
        <dbReference type="ChEBI" id="CHEBI:29101"/>
        <dbReference type="EC" id="7.2.4.2"/>
    </reaction>
</comment>
<dbReference type="Proteomes" id="UP000001217">
    <property type="component" value="Chromosome I"/>
</dbReference>
<comment type="cofactor">
    <cofactor evidence="1 16 17">
        <name>Na(+)</name>
        <dbReference type="ChEBI" id="CHEBI:29101"/>
    </cofactor>
</comment>
<evidence type="ECO:0000256" key="6">
    <source>
        <dbReference type="ARBA" id="ARBA00022448"/>
    </source>
</evidence>
<evidence type="ECO:0000256" key="2">
    <source>
        <dbReference type="ARBA" id="ARBA00003002"/>
    </source>
</evidence>
<gene>
    <name evidence="16" type="primary">oadG</name>
    <name evidence="19" type="ordered locus">VCM66_0507</name>
</gene>
<evidence type="ECO:0000256" key="3">
    <source>
        <dbReference type="ARBA" id="ARBA00004162"/>
    </source>
</evidence>
<dbReference type="GO" id="GO:0015451">
    <property type="term" value="F:decarboxylation-driven active transmembrane transporter activity"/>
    <property type="evidence" value="ECO:0007669"/>
    <property type="project" value="UniProtKB-EC"/>
</dbReference>
<dbReference type="GO" id="GO:0036376">
    <property type="term" value="P:sodium ion export across plasma membrane"/>
    <property type="evidence" value="ECO:0007669"/>
    <property type="project" value="InterPro"/>
</dbReference>
<evidence type="ECO:0000256" key="16">
    <source>
        <dbReference type="HAMAP-Rule" id="MF_00404"/>
    </source>
</evidence>
<dbReference type="HOGENOM" id="CLU_168750_2_1_6"/>
<keyword evidence="6 16" id="KW-0813">Transport</keyword>
<comment type="subunit">
    <text evidence="5 16">Heterotrimer of an alpha, a beta and a gamma subunit.</text>
</comment>
<evidence type="ECO:0000256" key="14">
    <source>
        <dbReference type="ARBA" id="ARBA00023201"/>
    </source>
</evidence>
<organism evidence="19 20">
    <name type="scientific">Vibrio cholerae serotype O1 (strain M66-2)</name>
    <dbReference type="NCBI Taxonomy" id="579112"/>
    <lineage>
        <taxon>Bacteria</taxon>
        <taxon>Pseudomonadati</taxon>
        <taxon>Pseudomonadota</taxon>
        <taxon>Gammaproteobacteria</taxon>
        <taxon>Vibrionales</taxon>
        <taxon>Vibrionaceae</taxon>
        <taxon>Vibrio</taxon>
    </lineage>
</organism>
<dbReference type="KEGG" id="vcm:VCM66_0507"/>
<dbReference type="GO" id="GO:0015081">
    <property type="term" value="F:sodium ion transmembrane transporter activity"/>
    <property type="evidence" value="ECO:0007669"/>
    <property type="project" value="UniProtKB-UniRule"/>
</dbReference>
<evidence type="ECO:0000256" key="13">
    <source>
        <dbReference type="ARBA" id="ARBA00023136"/>
    </source>
</evidence>
<dbReference type="Pfam" id="PF04277">
    <property type="entry name" value="OAD_gamma"/>
    <property type="match status" value="1"/>
</dbReference>
<reference evidence="19 20" key="1">
    <citation type="journal article" date="2008" name="PLoS ONE">
        <title>A recalibrated molecular clock and independent origins for the cholera pandemic clones.</title>
        <authorList>
            <person name="Feng L."/>
            <person name="Reeves P.R."/>
            <person name="Lan R."/>
            <person name="Ren Y."/>
            <person name="Gao C."/>
            <person name="Zhou Z."/>
            <person name="Ren Y."/>
            <person name="Cheng J."/>
            <person name="Wang W."/>
            <person name="Wang J."/>
            <person name="Qian W."/>
            <person name="Li D."/>
            <person name="Wang L."/>
        </authorList>
    </citation>
    <scope>NUCLEOTIDE SEQUENCE [LARGE SCALE GENOMIC DNA]</scope>
    <source>
        <strain evidence="19 20">M66-2</strain>
    </source>
</reference>
<feature type="region of interest" description="Disordered" evidence="18">
    <location>
        <begin position="1"/>
        <end position="28"/>
    </location>
</feature>
<evidence type="ECO:0000256" key="17">
    <source>
        <dbReference type="RuleBase" id="RU004278"/>
    </source>
</evidence>
<dbReference type="EMBL" id="CP001233">
    <property type="protein sequence ID" value="ACP04832.1"/>
    <property type="molecule type" value="Genomic_DNA"/>
</dbReference>
<feature type="compositionally biased region" description="Basic residues" evidence="18">
    <location>
        <begin position="16"/>
        <end position="27"/>
    </location>
</feature>
<evidence type="ECO:0000256" key="4">
    <source>
        <dbReference type="ARBA" id="ARBA00005844"/>
    </source>
</evidence>
<evidence type="ECO:0000256" key="7">
    <source>
        <dbReference type="ARBA" id="ARBA00022475"/>
    </source>
</evidence>
<evidence type="ECO:0000256" key="11">
    <source>
        <dbReference type="ARBA" id="ARBA00023053"/>
    </source>
</evidence>
<comment type="similarity">
    <text evidence="4 16 17">Belongs to the OadG family.</text>
</comment>
<dbReference type="NCBIfam" id="NF003004">
    <property type="entry name" value="PRK03814.1"/>
    <property type="match status" value="1"/>
</dbReference>
<dbReference type="InterPro" id="IPR023424">
    <property type="entry name" value="OadG"/>
</dbReference>
<dbReference type="GO" id="GO:0005886">
    <property type="term" value="C:plasma membrane"/>
    <property type="evidence" value="ECO:0007669"/>
    <property type="project" value="UniProtKB-SubCell"/>
</dbReference>
<keyword evidence="7 16" id="KW-1003">Cell membrane</keyword>
<evidence type="ECO:0000256" key="12">
    <source>
        <dbReference type="ARBA" id="ARBA00023065"/>
    </source>
</evidence>
<dbReference type="AlphaFoldDB" id="C3LS39"/>
<sequence>MFSRDNPTSSALSAKNVHKPKNVRMTRKGSNMTHIGSLLLDAATLMVTGMAVVFLFLTLLVYLVQFMSRVIPQEVPEAAATPKKSQKVQPVTDSVSPQVVAAIAAAVHQHRSATAKQ</sequence>
<dbReference type="HAMAP" id="MF_00404">
    <property type="entry name" value="OadG"/>
    <property type="match status" value="1"/>
</dbReference>
<keyword evidence="14 16" id="KW-0739">Sodium transport</keyword>
<keyword evidence="13 16" id="KW-0472">Membrane</keyword>
<evidence type="ECO:0000313" key="20">
    <source>
        <dbReference type="Proteomes" id="UP000001217"/>
    </source>
</evidence>
<evidence type="ECO:0000256" key="10">
    <source>
        <dbReference type="ARBA" id="ARBA00022989"/>
    </source>
</evidence>
<evidence type="ECO:0000256" key="15">
    <source>
        <dbReference type="ARBA" id="ARBA00048176"/>
    </source>
</evidence>
<proteinExistence type="inferred from homology"/>
<feature type="transmembrane region" description="Helical" evidence="16 17">
    <location>
        <begin position="42"/>
        <end position="64"/>
    </location>
</feature>
<name>C3LS39_VIBCM</name>
<evidence type="ECO:0000256" key="9">
    <source>
        <dbReference type="ARBA" id="ARBA00022967"/>
    </source>
</evidence>
<evidence type="ECO:0000256" key="5">
    <source>
        <dbReference type="ARBA" id="ARBA00011869"/>
    </source>
</evidence>
<feature type="compositionally biased region" description="Polar residues" evidence="18">
    <location>
        <begin position="1"/>
        <end position="13"/>
    </location>
</feature>
<accession>C3LS39</accession>
<comment type="subcellular location">
    <subcellularLocation>
        <location evidence="3 16 17">Cell membrane</location>
        <topology evidence="3 16 17">Single-pass membrane protein</topology>
    </subcellularLocation>
</comment>
<evidence type="ECO:0000256" key="18">
    <source>
        <dbReference type="SAM" id="MobiDB-lite"/>
    </source>
</evidence>
<dbReference type="NCBIfam" id="TIGR01195">
    <property type="entry name" value="oadG_fam"/>
    <property type="match status" value="1"/>
</dbReference>